<keyword evidence="2" id="KW-1185">Reference proteome</keyword>
<name>A0ACB8LF23_CITSI</name>
<evidence type="ECO:0000313" key="2">
    <source>
        <dbReference type="Proteomes" id="UP000829398"/>
    </source>
</evidence>
<sequence length="116" mass="12724">MKASHLGEQGFGKLAWDMNKMVATHTDEKYGTGSNASALSNSPRFDVYSNDFGWGKPTAVRGGSASQRKRKVTMFAGVEKASVDIEIRLAVETLQRVQNDAYLWMQPASSPNITLL</sequence>
<dbReference type="EMBL" id="CM039173">
    <property type="protein sequence ID" value="KAH9772013.1"/>
    <property type="molecule type" value="Genomic_DNA"/>
</dbReference>
<comment type="caution">
    <text evidence="1">The sequence shown here is derived from an EMBL/GenBank/DDBJ whole genome shotgun (WGS) entry which is preliminary data.</text>
</comment>
<proteinExistence type="predicted"/>
<accession>A0ACB8LF23</accession>
<dbReference type="Proteomes" id="UP000829398">
    <property type="component" value="Chromosome 4"/>
</dbReference>
<protein>
    <submittedName>
        <fullName evidence="1">Uncharacterized protein</fullName>
    </submittedName>
</protein>
<reference evidence="2" key="1">
    <citation type="journal article" date="2023" name="Hortic. Res.">
        <title>A chromosome-level phased genome enabling allele-level studies in sweet orange: a case study on citrus Huanglongbing tolerance.</title>
        <authorList>
            <person name="Wu B."/>
            <person name="Yu Q."/>
            <person name="Deng Z."/>
            <person name="Duan Y."/>
            <person name="Luo F."/>
            <person name="Gmitter F. Jr."/>
        </authorList>
    </citation>
    <scope>NUCLEOTIDE SEQUENCE [LARGE SCALE GENOMIC DNA]</scope>
    <source>
        <strain evidence="2">cv. Valencia</strain>
    </source>
</reference>
<gene>
    <name evidence="1" type="ORF">KPL71_012892</name>
</gene>
<organism evidence="1 2">
    <name type="scientific">Citrus sinensis</name>
    <name type="common">Sweet orange</name>
    <name type="synonym">Citrus aurantium var. sinensis</name>
    <dbReference type="NCBI Taxonomy" id="2711"/>
    <lineage>
        <taxon>Eukaryota</taxon>
        <taxon>Viridiplantae</taxon>
        <taxon>Streptophyta</taxon>
        <taxon>Embryophyta</taxon>
        <taxon>Tracheophyta</taxon>
        <taxon>Spermatophyta</taxon>
        <taxon>Magnoliopsida</taxon>
        <taxon>eudicotyledons</taxon>
        <taxon>Gunneridae</taxon>
        <taxon>Pentapetalae</taxon>
        <taxon>rosids</taxon>
        <taxon>malvids</taxon>
        <taxon>Sapindales</taxon>
        <taxon>Rutaceae</taxon>
        <taxon>Aurantioideae</taxon>
        <taxon>Citrus</taxon>
    </lineage>
</organism>
<evidence type="ECO:0000313" key="1">
    <source>
        <dbReference type="EMBL" id="KAH9772013.1"/>
    </source>
</evidence>